<evidence type="ECO:0000259" key="1">
    <source>
        <dbReference type="Pfam" id="PF17919"/>
    </source>
</evidence>
<evidence type="ECO:0000313" key="2">
    <source>
        <dbReference type="EMBL" id="GJT31073.1"/>
    </source>
</evidence>
<sequence length="162" mass="18237">MERGTLLTTVSKPEKGKTQKTTVIKKEVEKLPLTQDLITPSLTPCEPDWERAISMSKEGIVLGHKISKSGLEVDRAKVEVIAKLNSSSDFLSSVRSYLGHSRDFAIGQFLGKEKNKRFSTYTLCSKTMNEAQTHYTTTEKELLAVVYAFEKFRHNLVIVQKA</sequence>
<keyword evidence="2" id="KW-0548">Nucleotidyltransferase</keyword>
<protein>
    <submittedName>
        <fullName evidence="2">Reverse transcriptase domain-containing protein</fullName>
    </submittedName>
</protein>
<reference evidence="2" key="1">
    <citation type="journal article" date="2022" name="Int. J. Mol. Sci.">
        <title>Draft Genome of Tanacetum Coccineum: Genomic Comparison of Closely Related Tanacetum-Family Plants.</title>
        <authorList>
            <person name="Yamashiro T."/>
            <person name="Shiraishi A."/>
            <person name="Nakayama K."/>
            <person name="Satake H."/>
        </authorList>
    </citation>
    <scope>NUCLEOTIDE SEQUENCE</scope>
</reference>
<keyword evidence="2" id="KW-0695">RNA-directed DNA polymerase</keyword>
<name>A0ABQ5CWI2_9ASTR</name>
<proteinExistence type="predicted"/>
<dbReference type="InterPro" id="IPR043502">
    <property type="entry name" value="DNA/RNA_pol_sf"/>
</dbReference>
<feature type="domain" description="Reverse transcriptase/retrotransposon-derived protein RNase H-like" evidence="1">
    <location>
        <begin position="103"/>
        <end position="157"/>
    </location>
</feature>
<keyword evidence="3" id="KW-1185">Reference proteome</keyword>
<dbReference type="GO" id="GO:0003964">
    <property type="term" value="F:RNA-directed DNA polymerase activity"/>
    <property type="evidence" value="ECO:0007669"/>
    <property type="project" value="UniProtKB-KW"/>
</dbReference>
<comment type="caution">
    <text evidence="2">The sequence shown here is derived from an EMBL/GenBank/DDBJ whole genome shotgun (WGS) entry which is preliminary data.</text>
</comment>
<organism evidence="2 3">
    <name type="scientific">Tanacetum coccineum</name>
    <dbReference type="NCBI Taxonomy" id="301880"/>
    <lineage>
        <taxon>Eukaryota</taxon>
        <taxon>Viridiplantae</taxon>
        <taxon>Streptophyta</taxon>
        <taxon>Embryophyta</taxon>
        <taxon>Tracheophyta</taxon>
        <taxon>Spermatophyta</taxon>
        <taxon>Magnoliopsida</taxon>
        <taxon>eudicotyledons</taxon>
        <taxon>Gunneridae</taxon>
        <taxon>Pentapetalae</taxon>
        <taxon>asterids</taxon>
        <taxon>campanulids</taxon>
        <taxon>Asterales</taxon>
        <taxon>Asteraceae</taxon>
        <taxon>Asteroideae</taxon>
        <taxon>Anthemideae</taxon>
        <taxon>Anthemidinae</taxon>
        <taxon>Tanacetum</taxon>
    </lineage>
</organism>
<keyword evidence="2" id="KW-0808">Transferase</keyword>
<dbReference type="Proteomes" id="UP001151760">
    <property type="component" value="Unassembled WGS sequence"/>
</dbReference>
<dbReference type="Pfam" id="PF17919">
    <property type="entry name" value="RT_RNaseH_2"/>
    <property type="match status" value="1"/>
</dbReference>
<dbReference type="InterPro" id="IPR041577">
    <property type="entry name" value="RT_RNaseH_2"/>
</dbReference>
<dbReference type="EMBL" id="BQNB010014675">
    <property type="protein sequence ID" value="GJT31073.1"/>
    <property type="molecule type" value="Genomic_DNA"/>
</dbReference>
<accession>A0ABQ5CWI2</accession>
<dbReference type="SUPFAM" id="SSF56672">
    <property type="entry name" value="DNA/RNA polymerases"/>
    <property type="match status" value="1"/>
</dbReference>
<gene>
    <name evidence="2" type="ORF">Tco_0911348</name>
</gene>
<reference evidence="2" key="2">
    <citation type="submission" date="2022-01" db="EMBL/GenBank/DDBJ databases">
        <authorList>
            <person name="Yamashiro T."/>
            <person name="Shiraishi A."/>
            <person name="Satake H."/>
            <person name="Nakayama K."/>
        </authorList>
    </citation>
    <scope>NUCLEOTIDE SEQUENCE</scope>
</reference>
<evidence type="ECO:0000313" key="3">
    <source>
        <dbReference type="Proteomes" id="UP001151760"/>
    </source>
</evidence>